<keyword evidence="2" id="KW-1185">Reference proteome</keyword>
<accession>A0A521EQ26</accession>
<name>A0A521EQ26_9EURY</name>
<protein>
    <submittedName>
        <fullName evidence="1">Uncharacterized protein</fullName>
    </submittedName>
</protein>
<gene>
    <name evidence="1" type="ORF">SAMN06264867_11218</name>
</gene>
<evidence type="ECO:0000313" key="2">
    <source>
        <dbReference type="Proteomes" id="UP000319712"/>
    </source>
</evidence>
<dbReference type="Proteomes" id="UP000319712">
    <property type="component" value="Unassembled WGS sequence"/>
</dbReference>
<evidence type="ECO:0000313" key="1">
    <source>
        <dbReference type="EMBL" id="SMO86034.1"/>
    </source>
</evidence>
<dbReference type="AlphaFoldDB" id="A0A521EQ26"/>
<sequence length="666" mass="74912">MAMERSRTQVMFQFLPGNTFDYSDGRGIWRTSYLETDSIGGEIDRGYILNKIKYRVRNWDGGQMGFSTFDPERYHFGRPDDVRADLFPLTFRCQRCDRAHQYYDIDDLETKNSDLTCERGGCDGELRQYQFVSVHRCGEIKGLNVPSCNNEHGGDYIKLNTQGSQKAGKFKWECAICGWNIPVKYLQTCDCDYEEEHASDDEDDANGGMYTTVHRASSVYYPHYLTTVNLRSAGLGQLRSTKQGLRKGIAAYLGLVADDEVPVGDIDLNAETEPDEISEEELAHVIVSEDSVSTMAEARDHLRNTGELTSTTLNRRLDEILDLEELAEEDQGDEDNQLEDAGDELLQYSLSKQELTSRSLDELEATARERGFTTKADRIGTYPSILANAGINDVRVIEDFPIQTFVYGYTRGSRQDAQIRPFTTNNSDADNRPIFVDTAESEAVQFEIDPAHILLWIAATHPETNDPTAVAGDVTLPKVDVSSPGAVERAKSEIDEMDEEVQRAFILNHLTEVDGFGRFNTETEDSLAGDITETVFTLMHTMSHVFLKQASTISGFDRTNLSEYLFPRALSFVIYANNRNDFNIGGITTMVEQQLDTLITQAKTVGNDCVYDPVCSRRGGACLSCLHVSEISCSYFNQILGRQYLYGNHRHAGDERPGFWELAEML</sequence>
<reference evidence="1 2" key="1">
    <citation type="submission" date="2017-05" db="EMBL/GenBank/DDBJ databases">
        <authorList>
            <person name="Varghese N."/>
            <person name="Submissions S."/>
        </authorList>
    </citation>
    <scope>NUCLEOTIDE SEQUENCE [LARGE SCALE GENOMIC DNA]</scope>
    <source>
        <strain evidence="1 2">DSM 19504</strain>
    </source>
</reference>
<organism evidence="1 2">
    <name type="scientific">Halorubrum cibi</name>
    <dbReference type="NCBI Taxonomy" id="413815"/>
    <lineage>
        <taxon>Archaea</taxon>
        <taxon>Methanobacteriati</taxon>
        <taxon>Methanobacteriota</taxon>
        <taxon>Stenosarchaea group</taxon>
        <taxon>Halobacteria</taxon>
        <taxon>Halobacteriales</taxon>
        <taxon>Haloferacaceae</taxon>
        <taxon>Halorubrum</taxon>
    </lineage>
</organism>
<dbReference type="RefSeq" id="WP_221929845.1">
    <property type="nucleotide sequence ID" value="NZ_FXTD01000012.1"/>
</dbReference>
<dbReference type="EMBL" id="FXTD01000012">
    <property type="protein sequence ID" value="SMO86034.1"/>
    <property type="molecule type" value="Genomic_DNA"/>
</dbReference>
<proteinExistence type="predicted"/>